<dbReference type="GO" id="GO:0034272">
    <property type="term" value="C:phosphatidylinositol 3-kinase complex, class III, type II"/>
    <property type="evidence" value="ECO:0007669"/>
    <property type="project" value="TreeGrafter"/>
</dbReference>
<sequence length="1052" mass="117586">MANDKKSTGLACQKCRTPIDIDASIDQLNPAAFKLLTDSTVSSQQPPPKTSPNRQSRAPNPPERQKKYEDATKNARNPTFRRNIQGPPPSKQSNGPQNPAMSFIDVHMSESMIGSPPTTSAQGTDRKTQVEESQANGSDRARRKSIVAASGTPGGGSLADGLETTNRMFEILSARSDIDHPICVECTELLIDGLQKRLGVATRERDAYVDYLRRANTDVPSAEEVKAAEAALKAAKKAESTAITQLENLEAEKADLDAQLAALETEARILDLEESEFWKSRNAFNSTLTEFQNERDALATRYAHDAQILSQLQRRSVYNDTFNITHDNHFATINGLRLGRLPNPYVDWPEINAAWGQTCLLLATLAERLGYKFDGYELCPMGSTSTITRVETKGGVPGTESTRQQAQSTTSTSTAANSPQVLKHRLELYSSGDFPINFGFLHRKFDTAMVAFLECLRQLGDFVENTAPNNAAAGGSMGIGGPGIGGPGGVKMPYEIRKDRIHDQSIKLALNKDEGWTKACKYTLTCCKYLLAHANNVEISTQHPEVVIGNYSPTSFQRYRHRVTLPSSKNSMHINDFPYEVLSQILDEVTKANVRDGPTYTFGLQQAPLPLERAKLQRYVRGPVPPELLKWDATATLRSVCWKWHEWALEHSIKDVYIRRWKGGERWAELSNRRESYPLYELINRLTGTAVYRDPFASLKRTVSICNDYPQVASKIKRMWVHGFYTAETDRLVFESLRNCTNITSLSLPWTTIRHVSADAWRTVLTGTGKPLQSLELQCVDPTSQQAADKDNLVDLEPLQSVNFSQLRRLKIFGDTNFMPITNNDLFAIARTATQLEEFHLTCNSSITIDGVMAIVKASRKTLRVLEHSPRSQDGFWHPHPGSPSDSEHLCDTFRNCPKLQTLSISLPSVCSHLFSNEDAKFSGDLQVRALHLCEHEDGRSTQEATDALQKLLEQARRFIRLRAESAIPRELYIELFFAECIFEPGFQSVHGDFSLAQISSDGRWPQNVEFSGKGPYGSTGLYGKEEEAQFQRIEEAEFLAGVRRRLLSIRT</sequence>
<evidence type="ECO:0000256" key="3">
    <source>
        <dbReference type="SAM" id="MobiDB-lite"/>
    </source>
</evidence>
<organism evidence="6 7">
    <name type="scientific">Pyrenophora tritici-repentis</name>
    <dbReference type="NCBI Taxonomy" id="45151"/>
    <lineage>
        <taxon>Eukaryota</taxon>
        <taxon>Fungi</taxon>
        <taxon>Dikarya</taxon>
        <taxon>Ascomycota</taxon>
        <taxon>Pezizomycotina</taxon>
        <taxon>Dothideomycetes</taxon>
        <taxon>Pleosporomycetidae</taxon>
        <taxon>Pleosporales</taxon>
        <taxon>Pleosporineae</taxon>
        <taxon>Pleosporaceae</taxon>
        <taxon>Pyrenophora</taxon>
    </lineage>
</organism>
<feature type="compositionally biased region" description="Polar residues" evidence="3">
    <location>
        <begin position="91"/>
        <end position="100"/>
    </location>
</feature>
<dbReference type="GO" id="GO:0030674">
    <property type="term" value="F:protein-macromolecule adaptor activity"/>
    <property type="evidence" value="ECO:0007669"/>
    <property type="project" value="TreeGrafter"/>
</dbReference>
<feature type="region of interest" description="Disordered" evidence="3">
    <location>
        <begin position="389"/>
        <end position="418"/>
    </location>
</feature>
<dbReference type="PANTHER" id="PTHR12768:SF4">
    <property type="entry name" value="BECLIN-1"/>
    <property type="match status" value="1"/>
</dbReference>
<dbReference type="InterPro" id="IPR041691">
    <property type="entry name" value="Atg6/beclin_CC"/>
</dbReference>
<feature type="region of interest" description="Disordered" evidence="3">
    <location>
        <begin position="36"/>
        <end position="161"/>
    </location>
</feature>
<comment type="caution">
    <text evidence="6">The sequence shown here is derived from an EMBL/GenBank/DDBJ whole genome shotgun (WGS) entry which is preliminary data.</text>
</comment>
<dbReference type="GO" id="GO:0045324">
    <property type="term" value="P:late endosome to vacuole transport"/>
    <property type="evidence" value="ECO:0007669"/>
    <property type="project" value="TreeGrafter"/>
</dbReference>
<gene>
    <name evidence="6" type="ORF">PtrM4_138260</name>
</gene>
<dbReference type="GO" id="GO:0043548">
    <property type="term" value="F:phosphatidylinositol 3-kinase binding"/>
    <property type="evidence" value="ECO:0007669"/>
    <property type="project" value="TreeGrafter"/>
</dbReference>
<feature type="domain" description="Atg6 BARA" evidence="4">
    <location>
        <begin position="312"/>
        <end position="535"/>
    </location>
</feature>
<proteinExistence type="inferred from homology"/>
<evidence type="ECO:0000313" key="7">
    <source>
        <dbReference type="Proteomes" id="UP000245464"/>
    </source>
</evidence>
<dbReference type="Gene3D" id="3.80.10.10">
    <property type="entry name" value="Ribonuclease Inhibitor"/>
    <property type="match status" value="1"/>
</dbReference>
<dbReference type="GO" id="GO:0000045">
    <property type="term" value="P:autophagosome assembly"/>
    <property type="evidence" value="ECO:0007669"/>
    <property type="project" value="TreeGrafter"/>
</dbReference>
<comment type="similarity">
    <text evidence="1">Belongs to the beclin family.</text>
</comment>
<accession>A0A834VKM7</accession>
<dbReference type="Gene3D" id="6.10.250.3110">
    <property type="match status" value="1"/>
</dbReference>
<dbReference type="InterPro" id="IPR032675">
    <property type="entry name" value="LRR_dom_sf"/>
</dbReference>
<dbReference type="InterPro" id="IPR038274">
    <property type="entry name" value="Atg6/Beclin_C_sf"/>
</dbReference>
<dbReference type="PANTHER" id="PTHR12768">
    <property type="entry name" value="BECLIN 1"/>
    <property type="match status" value="1"/>
</dbReference>
<dbReference type="Proteomes" id="UP000245464">
    <property type="component" value="Chromosome 8"/>
</dbReference>
<dbReference type="RefSeq" id="XP_001938159.2">
    <property type="nucleotide sequence ID" value="XM_001938124.2"/>
</dbReference>
<dbReference type="GeneID" id="6346101"/>
<evidence type="ECO:0000259" key="5">
    <source>
        <dbReference type="Pfam" id="PF17675"/>
    </source>
</evidence>
<dbReference type="SUPFAM" id="SSF52047">
    <property type="entry name" value="RNI-like"/>
    <property type="match status" value="1"/>
</dbReference>
<protein>
    <submittedName>
        <fullName evidence="6">APG6 domain containing protein</fullName>
    </submittedName>
</protein>
<evidence type="ECO:0000256" key="2">
    <source>
        <dbReference type="SAM" id="Coils"/>
    </source>
</evidence>
<name>A0A834VKM7_9PLEO</name>
<dbReference type="Pfam" id="PF04111">
    <property type="entry name" value="APG6"/>
    <property type="match status" value="1"/>
</dbReference>
<feature type="compositionally biased region" description="Basic and acidic residues" evidence="3">
    <location>
        <begin position="63"/>
        <end position="73"/>
    </location>
</feature>
<dbReference type="FunFam" id="1.10.418.40:FF:000005">
    <property type="entry name" value="Autophagy protein Apg6, putative"/>
    <property type="match status" value="1"/>
</dbReference>
<dbReference type="KEGG" id="ptrr:6346101"/>
<dbReference type="Gene3D" id="1.10.418.40">
    <property type="entry name" value="Autophagy protein 6/Beclin 1"/>
    <property type="match status" value="1"/>
</dbReference>
<evidence type="ECO:0000259" key="4">
    <source>
        <dbReference type="Pfam" id="PF04111"/>
    </source>
</evidence>
<dbReference type="EMBL" id="NQIK02000008">
    <property type="protein sequence ID" value="KAF7567235.1"/>
    <property type="molecule type" value="Genomic_DNA"/>
</dbReference>
<keyword evidence="2" id="KW-0175">Coiled coil</keyword>
<reference evidence="6 7" key="1">
    <citation type="journal article" date="2018" name="BMC Genomics">
        <title>Comparative genomics of the wheat fungal pathogen Pyrenophora tritici-repentis reveals chromosomal variations and genome plasticity.</title>
        <authorList>
            <person name="Moolhuijzen P."/>
            <person name="See P.T."/>
            <person name="Hane J.K."/>
            <person name="Shi G."/>
            <person name="Liu Z."/>
            <person name="Oliver R.P."/>
            <person name="Moffat C.S."/>
        </authorList>
    </citation>
    <scope>NUCLEOTIDE SEQUENCE [LARGE SCALE GENOMIC DNA]</scope>
    <source>
        <strain evidence="6">M4</strain>
    </source>
</reference>
<dbReference type="GO" id="GO:0006995">
    <property type="term" value="P:cellular response to nitrogen starvation"/>
    <property type="evidence" value="ECO:0007669"/>
    <property type="project" value="TreeGrafter"/>
</dbReference>
<dbReference type="GO" id="GO:0034271">
    <property type="term" value="C:phosphatidylinositol 3-kinase complex, class III, type I"/>
    <property type="evidence" value="ECO:0007669"/>
    <property type="project" value="TreeGrafter"/>
</dbReference>
<dbReference type="AlphaFoldDB" id="A0A834VKM7"/>
<dbReference type="Pfam" id="PF17675">
    <property type="entry name" value="APG6_N"/>
    <property type="match status" value="1"/>
</dbReference>
<dbReference type="GO" id="GO:0000423">
    <property type="term" value="P:mitophagy"/>
    <property type="evidence" value="ECO:0007669"/>
    <property type="project" value="TreeGrafter"/>
</dbReference>
<feature type="coiled-coil region" evidence="2">
    <location>
        <begin position="232"/>
        <end position="273"/>
    </location>
</feature>
<evidence type="ECO:0000313" key="6">
    <source>
        <dbReference type="EMBL" id="KAF7567235.1"/>
    </source>
</evidence>
<evidence type="ECO:0000256" key="1">
    <source>
        <dbReference type="ARBA" id="ARBA00005965"/>
    </source>
</evidence>
<dbReference type="InterPro" id="IPR040455">
    <property type="entry name" value="Atg6_BARA"/>
</dbReference>
<dbReference type="InterPro" id="IPR007243">
    <property type="entry name" value="Atg6/Beclin"/>
</dbReference>
<feature type="compositionally biased region" description="Low complexity" evidence="3">
    <location>
        <begin position="401"/>
        <end position="418"/>
    </location>
</feature>
<feature type="domain" description="Atg6/beclin coiled-coil" evidence="5">
    <location>
        <begin position="181"/>
        <end position="307"/>
    </location>
</feature>
<dbReference type="GO" id="GO:0000407">
    <property type="term" value="C:phagophore assembly site"/>
    <property type="evidence" value="ECO:0007669"/>
    <property type="project" value="TreeGrafter"/>
</dbReference>